<dbReference type="EMBL" id="LR778114">
    <property type="protein sequence ID" value="CAB1130070.1"/>
    <property type="molecule type" value="Genomic_DNA"/>
</dbReference>
<name>A0A6F8ZJY1_9FIRM</name>
<dbReference type="Proteomes" id="UP000503399">
    <property type="component" value="Chromosome"/>
</dbReference>
<feature type="compositionally biased region" description="Basic residues" evidence="1">
    <location>
        <begin position="44"/>
        <end position="56"/>
    </location>
</feature>
<accession>A0A6F8ZJY1</accession>
<protein>
    <submittedName>
        <fullName evidence="2">Uncharacterized protein</fullName>
    </submittedName>
</protein>
<keyword evidence="3" id="KW-1185">Reference proteome</keyword>
<organism evidence="2 3">
    <name type="scientific">Candidatus Hydrogenisulfobacillus filiaventi</name>
    <dbReference type="NCBI Taxonomy" id="2707344"/>
    <lineage>
        <taxon>Bacteria</taxon>
        <taxon>Bacillati</taxon>
        <taxon>Bacillota</taxon>
        <taxon>Clostridia</taxon>
        <taxon>Eubacteriales</taxon>
        <taxon>Clostridiales Family XVII. Incertae Sedis</taxon>
        <taxon>Candidatus Hydrogenisulfobacillus</taxon>
    </lineage>
</organism>
<sequence>MPPVEVITMGAPVIPSRTYQESLTDILDSIALKRRPWPPSSMRNGKRFRRLPIKAG</sequence>
<reference evidence="2 3" key="1">
    <citation type="submission" date="2020-02" db="EMBL/GenBank/DDBJ databases">
        <authorList>
            <person name="Hogendoorn C."/>
        </authorList>
    </citation>
    <scope>NUCLEOTIDE SEQUENCE [LARGE SCALE GENOMIC DNA]</scope>
    <source>
        <strain evidence="2">R501</strain>
    </source>
</reference>
<evidence type="ECO:0000256" key="1">
    <source>
        <dbReference type="SAM" id="MobiDB-lite"/>
    </source>
</evidence>
<feature type="region of interest" description="Disordered" evidence="1">
    <location>
        <begin position="37"/>
        <end position="56"/>
    </location>
</feature>
<gene>
    <name evidence="2" type="ORF">R50_2578</name>
</gene>
<dbReference type="AlphaFoldDB" id="A0A6F8ZJY1"/>
<proteinExistence type="predicted"/>
<evidence type="ECO:0000313" key="2">
    <source>
        <dbReference type="EMBL" id="CAB1130070.1"/>
    </source>
</evidence>
<dbReference type="KEGG" id="hfv:R50_2578"/>
<evidence type="ECO:0000313" key="3">
    <source>
        <dbReference type="Proteomes" id="UP000503399"/>
    </source>
</evidence>